<dbReference type="GO" id="GO:0003700">
    <property type="term" value="F:DNA-binding transcription factor activity"/>
    <property type="evidence" value="ECO:0007669"/>
    <property type="project" value="InterPro"/>
</dbReference>
<dbReference type="Gene3D" id="3.40.50.2300">
    <property type="match status" value="1"/>
</dbReference>
<evidence type="ECO:0000256" key="10">
    <source>
        <dbReference type="PROSITE-ProRule" id="PRU00169"/>
    </source>
</evidence>
<dbReference type="Gene3D" id="1.10.10.10">
    <property type="entry name" value="Winged helix-like DNA-binding domain superfamily/Winged helix DNA-binding domain"/>
    <property type="match status" value="1"/>
</dbReference>
<evidence type="ECO:0000256" key="4">
    <source>
        <dbReference type="ARBA" id="ARBA00023012"/>
    </source>
</evidence>
<dbReference type="KEGG" id="psey:GU243_03490"/>
<dbReference type="InterPro" id="IPR024187">
    <property type="entry name" value="Sig_transdc_resp-reg_cit/mal"/>
</dbReference>
<keyword evidence="7 9" id="KW-0010">Activator</keyword>
<dbReference type="PANTHER" id="PTHR45526">
    <property type="entry name" value="TRANSCRIPTIONAL REGULATORY PROTEIN DPIA"/>
    <property type="match status" value="1"/>
</dbReference>
<keyword evidence="13" id="KW-1185">Reference proteome</keyword>
<dbReference type="GO" id="GO:0000156">
    <property type="term" value="F:phosphorelay response regulator activity"/>
    <property type="evidence" value="ECO:0007669"/>
    <property type="project" value="TreeGrafter"/>
</dbReference>
<evidence type="ECO:0000256" key="6">
    <source>
        <dbReference type="ARBA" id="ARBA00023125"/>
    </source>
</evidence>
<dbReference type="CDD" id="cd00090">
    <property type="entry name" value="HTH_ARSR"/>
    <property type="match status" value="1"/>
</dbReference>
<dbReference type="Proteomes" id="UP000464186">
    <property type="component" value="Chromosome"/>
</dbReference>
<feature type="domain" description="Response regulatory" evidence="11">
    <location>
        <begin position="3"/>
        <end position="119"/>
    </location>
</feature>
<dbReference type="PIRSF" id="PIRSF006171">
    <property type="entry name" value="RR_citrat_malat"/>
    <property type="match status" value="1"/>
</dbReference>
<dbReference type="SUPFAM" id="SSF46785">
    <property type="entry name" value="Winged helix' DNA-binding domain"/>
    <property type="match status" value="1"/>
</dbReference>
<dbReference type="PROSITE" id="PS50110">
    <property type="entry name" value="RESPONSE_REGULATORY"/>
    <property type="match status" value="1"/>
</dbReference>
<keyword evidence="2 9" id="KW-0963">Cytoplasm</keyword>
<dbReference type="SUPFAM" id="SSF52172">
    <property type="entry name" value="CheY-like"/>
    <property type="match status" value="1"/>
</dbReference>
<reference evidence="12 13" key="1">
    <citation type="submission" date="2020-01" db="EMBL/GenBank/DDBJ databases">
        <title>Pseudarthrobacter psychrotolerans sp. nov., isolated from antarctic soil.</title>
        <authorList>
            <person name="Shin Y."/>
            <person name="Park W."/>
        </authorList>
    </citation>
    <scope>NUCLEOTIDE SEQUENCE [LARGE SCALE GENOMIC DNA]</scope>
    <source>
        <strain evidence="12 13">YJ56</strain>
    </source>
</reference>
<dbReference type="InterPro" id="IPR036388">
    <property type="entry name" value="WH-like_DNA-bd_sf"/>
</dbReference>
<evidence type="ECO:0000256" key="8">
    <source>
        <dbReference type="ARBA" id="ARBA00023163"/>
    </source>
</evidence>
<dbReference type="Pfam" id="PF09339">
    <property type="entry name" value="HTH_IclR"/>
    <property type="match status" value="1"/>
</dbReference>
<keyword evidence="4 9" id="KW-0902">Two-component regulatory system</keyword>
<evidence type="ECO:0000256" key="1">
    <source>
        <dbReference type="ARBA" id="ARBA00004496"/>
    </source>
</evidence>
<dbReference type="AlphaFoldDB" id="A0A6P1NEG1"/>
<evidence type="ECO:0000259" key="11">
    <source>
        <dbReference type="PROSITE" id="PS50110"/>
    </source>
</evidence>
<dbReference type="InterPro" id="IPR005471">
    <property type="entry name" value="Tscrpt_reg_IclR_N"/>
</dbReference>
<evidence type="ECO:0000256" key="9">
    <source>
        <dbReference type="PIRNR" id="PIRNR006171"/>
    </source>
</evidence>
<evidence type="ECO:0000313" key="13">
    <source>
        <dbReference type="Proteomes" id="UP000464186"/>
    </source>
</evidence>
<accession>A0A6P1NEG1</accession>
<proteinExistence type="predicted"/>
<dbReference type="PANTHER" id="PTHR45526:SF1">
    <property type="entry name" value="TRANSCRIPTIONAL REGULATORY PROTEIN DCUR-RELATED"/>
    <property type="match status" value="1"/>
</dbReference>
<dbReference type="GO" id="GO:0003677">
    <property type="term" value="F:DNA binding"/>
    <property type="evidence" value="ECO:0007669"/>
    <property type="project" value="UniProtKB-KW"/>
</dbReference>
<keyword evidence="6 9" id="KW-0238">DNA-binding</keyword>
<keyword evidence="8 9" id="KW-0804">Transcription</keyword>
<sequence>MIKTLVVDDDFRVAGIHAARVAKVDGFECVGQVYSAAAAREAIARLHPDLLLLDVHLPDEDGLSLLRSLQAAGTQVDCIIITAAQDLATVKSAMSSGAVYYLVKPFSSDRLRTQLEAYQRWRQELESASTANQATVDSLYNARSAGIRAAAPAPRLQPTMQKALDAVRAAAGPVSAAEISERLGISRPTAQRYLSALERKGLLILDLTYGGTGRPLNTYTVSQP</sequence>
<evidence type="ECO:0000256" key="5">
    <source>
        <dbReference type="ARBA" id="ARBA00023015"/>
    </source>
</evidence>
<keyword evidence="3 10" id="KW-0597">Phosphoprotein</keyword>
<gene>
    <name evidence="12" type="ORF">GU243_03490</name>
</gene>
<protein>
    <recommendedName>
        <fullName evidence="9">Transcriptional regulatory protein</fullName>
    </recommendedName>
</protein>
<dbReference type="SMART" id="SM00448">
    <property type="entry name" value="REC"/>
    <property type="match status" value="1"/>
</dbReference>
<dbReference type="InterPro" id="IPR051271">
    <property type="entry name" value="2C-system_Tx_regulators"/>
</dbReference>
<organism evidence="12 13">
    <name type="scientific">Pseudarthrobacter psychrotolerans</name>
    <dbReference type="NCBI Taxonomy" id="2697569"/>
    <lineage>
        <taxon>Bacteria</taxon>
        <taxon>Bacillati</taxon>
        <taxon>Actinomycetota</taxon>
        <taxon>Actinomycetes</taxon>
        <taxon>Micrococcales</taxon>
        <taxon>Micrococcaceae</taxon>
        <taxon>Pseudarthrobacter</taxon>
    </lineage>
</organism>
<evidence type="ECO:0000256" key="3">
    <source>
        <dbReference type="ARBA" id="ARBA00022553"/>
    </source>
</evidence>
<dbReference type="EMBL" id="CP047898">
    <property type="protein sequence ID" value="QHK18975.1"/>
    <property type="molecule type" value="Genomic_DNA"/>
</dbReference>
<dbReference type="InterPro" id="IPR011991">
    <property type="entry name" value="ArsR-like_HTH"/>
</dbReference>
<feature type="modified residue" description="4-aspartylphosphate" evidence="10">
    <location>
        <position position="54"/>
    </location>
</feature>
<evidence type="ECO:0000313" key="12">
    <source>
        <dbReference type="EMBL" id="QHK18975.1"/>
    </source>
</evidence>
<evidence type="ECO:0000256" key="2">
    <source>
        <dbReference type="ARBA" id="ARBA00022490"/>
    </source>
</evidence>
<dbReference type="InterPro" id="IPR001789">
    <property type="entry name" value="Sig_transdc_resp-reg_receiver"/>
</dbReference>
<dbReference type="Pfam" id="PF00072">
    <property type="entry name" value="Response_reg"/>
    <property type="match status" value="1"/>
</dbReference>
<keyword evidence="5 9" id="KW-0805">Transcription regulation</keyword>
<comment type="subcellular location">
    <subcellularLocation>
        <location evidence="1 9">Cytoplasm</location>
    </subcellularLocation>
</comment>
<evidence type="ECO:0000256" key="7">
    <source>
        <dbReference type="ARBA" id="ARBA00023159"/>
    </source>
</evidence>
<dbReference type="GO" id="GO:0005737">
    <property type="term" value="C:cytoplasm"/>
    <property type="evidence" value="ECO:0007669"/>
    <property type="project" value="UniProtKB-SubCell"/>
</dbReference>
<name>A0A6P1NEG1_9MICC</name>
<dbReference type="InterPro" id="IPR011006">
    <property type="entry name" value="CheY-like_superfamily"/>
</dbReference>
<dbReference type="InterPro" id="IPR036390">
    <property type="entry name" value="WH_DNA-bd_sf"/>
</dbReference>